<keyword evidence="7 8" id="KW-0472">Membrane</keyword>
<feature type="transmembrane region" description="Helical" evidence="8">
    <location>
        <begin position="318"/>
        <end position="337"/>
    </location>
</feature>
<feature type="transmembrane region" description="Helical" evidence="8">
    <location>
        <begin position="238"/>
        <end position="260"/>
    </location>
</feature>
<keyword evidence="5 8" id="KW-0812">Transmembrane</keyword>
<organism evidence="9 10">
    <name type="scientific">Comamonas faecalis</name>
    <dbReference type="NCBI Taxonomy" id="1387849"/>
    <lineage>
        <taxon>Bacteria</taxon>
        <taxon>Pseudomonadati</taxon>
        <taxon>Pseudomonadota</taxon>
        <taxon>Betaproteobacteria</taxon>
        <taxon>Burkholderiales</taxon>
        <taxon>Comamonadaceae</taxon>
        <taxon>Comamonas</taxon>
    </lineage>
</organism>
<dbReference type="InterPro" id="IPR006042">
    <property type="entry name" value="Xan_ur_permease"/>
</dbReference>
<evidence type="ECO:0000256" key="2">
    <source>
        <dbReference type="ARBA" id="ARBA00008821"/>
    </source>
</evidence>
<dbReference type="PANTHER" id="PTHR42810:SF4">
    <property type="entry name" value="URIC ACID TRANSPORTER UACT"/>
    <property type="match status" value="1"/>
</dbReference>
<feature type="transmembrane region" description="Helical" evidence="8">
    <location>
        <begin position="59"/>
        <end position="75"/>
    </location>
</feature>
<comment type="caution">
    <text evidence="9">The sequence shown here is derived from an EMBL/GenBank/DDBJ whole genome shotgun (WGS) entry which is preliminary data.</text>
</comment>
<dbReference type="PROSITE" id="PS01116">
    <property type="entry name" value="XANTH_URACIL_PERMASE"/>
    <property type="match status" value="1"/>
</dbReference>
<keyword evidence="4" id="KW-1003">Cell membrane</keyword>
<proteinExistence type="inferred from homology"/>
<evidence type="ECO:0000256" key="1">
    <source>
        <dbReference type="ARBA" id="ARBA00004651"/>
    </source>
</evidence>
<evidence type="ECO:0000256" key="5">
    <source>
        <dbReference type="ARBA" id="ARBA00022692"/>
    </source>
</evidence>
<comment type="similarity">
    <text evidence="2">Belongs to the nucleobase:cation symporter-2 (NCS2) (TC 2.A.40) family.</text>
</comment>
<feature type="transmembrane region" description="Helical" evidence="8">
    <location>
        <begin position="140"/>
        <end position="160"/>
    </location>
</feature>
<dbReference type="Pfam" id="PF00860">
    <property type="entry name" value="Xan_ur_permease"/>
    <property type="match status" value="1"/>
</dbReference>
<reference evidence="10" key="1">
    <citation type="journal article" date="2019" name="Int. J. Syst. Evol. Microbiol.">
        <title>The Global Catalogue of Microorganisms (GCM) 10K type strain sequencing project: providing services to taxonomists for standard genome sequencing and annotation.</title>
        <authorList>
            <consortium name="The Broad Institute Genomics Platform"/>
            <consortium name="The Broad Institute Genome Sequencing Center for Infectious Disease"/>
            <person name="Wu L."/>
            <person name="Ma J."/>
        </authorList>
    </citation>
    <scope>NUCLEOTIDE SEQUENCE [LARGE SCALE GENOMIC DNA]</scope>
    <source>
        <strain evidence="10">JCM 17561</strain>
    </source>
</reference>
<dbReference type="PANTHER" id="PTHR42810">
    <property type="entry name" value="PURINE PERMEASE C1399.01C-RELATED"/>
    <property type="match status" value="1"/>
</dbReference>
<feature type="transmembrane region" description="Helical" evidence="8">
    <location>
        <begin position="349"/>
        <end position="372"/>
    </location>
</feature>
<feature type="transmembrane region" description="Helical" evidence="8">
    <location>
        <begin position="406"/>
        <end position="425"/>
    </location>
</feature>
<dbReference type="EMBL" id="BAABBP010000003">
    <property type="protein sequence ID" value="GAA3985176.1"/>
    <property type="molecule type" value="Genomic_DNA"/>
</dbReference>
<evidence type="ECO:0000256" key="3">
    <source>
        <dbReference type="ARBA" id="ARBA00022448"/>
    </source>
</evidence>
<evidence type="ECO:0000313" key="9">
    <source>
        <dbReference type="EMBL" id="GAA3985176.1"/>
    </source>
</evidence>
<evidence type="ECO:0000256" key="6">
    <source>
        <dbReference type="ARBA" id="ARBA00022989"/>
    </source>
</evidence>
<sequence>MGLLQWKERPAQALQAGGVIGPDERLPWGQTTLMGVQHVIAMFGSTVLAPILMGFDPNLAVFMSGIGTLIFFLITGGKVPSYLGSSFAFIGVVVTATGYAGQGLNANIGLALGGIIACGAVYALVGVVVHLIGTGWIERFMPPVVTGAVVAVIGLNLAGIPVKNMAANNFEAWMQALTFVCVALVAVFTRGMVQRLLILVGLIAASVLYAVFTNGLGMGKPLDLSGVAAAPWLGMPQFHAPVFSAPAMLLIVPVVIILVAENLGHIKAVTAMTGKNLDVYMGRAFLGDGLATMVSGAAGGTGVTTYAENIGVMAATRIYSTAVFLVAALIAVLLGFSPKFGALIQAIPLPVMGGVSIVVFGLIAIAGARIWVDNRVDFSQTHNLIVAAITLILGTGEFTLKFGDFALGGIGTATFGAIVLHALLAPRRAGHQR</sequence>
<feature type="transmembrane region" description="Helical" evidence="8">
    <location>
        <begin position="172"/>
        <end position="189"/>
    </location>
</feature>
<feature type="transmembrane region" description="Helical" evidence="8">
    <location>
        <begin position="82"/>
        <end position="102"/>
    </location>
</feature>
<name>A0ABP7QP98_9BURK</name>
<protein>
    <submittedName>
        <fullName evidence="9">Solute carrier family 23 protein</fullName>
    </submittedName>
</protein>
<dbReference type="RefSeq" id="WP_103044226.1">
    <property type="nucleotide sequence ID" value="NZ_BAABBP010000003.1"/>
</dbReference>
<gene>
    <name evidence="9" type="ORF">GCM10022279_05430</name>
</gene>
<dbReference type="InterPro" id="IPR006043">
    <property type="entry name" value="NCS2"/>
</dbReference>
<feature type="transmembrane region" description="Helical" evidence="8">
    <location>
        <begin position="196"/>
        <end position="218"/>
    </location>
</feature>
<evidence type="ECO:0000256" key="8">
    <source>
        <dbReference type="SAM" id="Phobius"/>
    </source>
</evidence>
<evidence type="ECO:0000256" key="7">
    <source>
        <dbReference type="ARBA" id="ARBA00023136"/>
    </source>
</evidence>
<comment type="subcellular location">
    <subcellularLocation>
        <location evidence="1">Cell membrane</location>
        <topology evidence="1">Multi-pass membrane protein</topology>
    </subcellularLocation>
</comment>
<feature type="transmembrane region" description="Helical" evidence="8">
    <location>
        <begin position="108"/>
        <end position="133"/>
    </location>
</feature>
<keyword evidence="10" id="KW-1185">Reference proteome</keyword>
<evidence type="ECO:0000256" key="4">
    <source>
        <dbReference type="ARBA" id="ARBA00022475"/>
    </source>
</evidence>
<feature type="transmembrane region" description="Helical" evidence="8">
    <location>
        <begin position="384"/>
        <end position="400"/>
    </location>
</feature>
<keyword evidence="3" id="KW-0813">Transport</keyword>
<dbReference type="NCBIfam" id="TIGR00801">
    <property type="entry name" value="ncs2"/>
    <property type="match status" value="1"/>
</dbReference>
<evidence type="ECO:0000313" key="10">
    <source>
        <dbReference type="Proteomes" id="UP001501627"/>
    </source>
</evidence>
<accession>A0ABP7QP98</accession>
<keyword evidence="6 8" id="KW-1133">Transmembrane helix</keyword>
<dbReference type="Proteomes" id="UP001501627">
    <property type="component" value="Unassembled WGS sequence"/>
</dbReference>